<dbReference type="EMBL" id="WBUI01000007">
    <property type="protein sequence ID" value="KAB2932909.1"/>
    <property type="molecule type" value="Genomic_DNA"/>
</dbReference>
<proteinExistence type="predicted"/>
<dbReference type="InterPro" id="IPR036412">
    <property type="entry name" value="HAD-like_sf"/>
</dbReference>
<dbReference type="Gene3D" id="3.40.50.1000">
    <property type="entry name" value="HAD superfamily/HAD-like"/>
    <property type="match status" value="1"/>
</dbReference>
<reference evidence="2 3" key="1">
    <citation type="submission" date="2019-10" db="EMBL/GenBank/DDBJ databases">
        <title>Extracellular Electron Transfer in a Candidatus Methanoperedens spp. Enrichment Culture.</title>
        <authorList>
            <person name="Berger S."/>
            <person name="Rangel Shaw D."/>
            <person name="Berben T."/>
            <person name="In 'T Zandt M."/>
            <person name="Frank J."/>
            <person name="Reimann J."/>
            <person name="Jetten M.S.M."/>
            <person name="Welte C.U."/>
        </authorList>
    </citation>
    <scope>NUCLEOTIDE SEQUENCE [LARGE SCALE GENOMIC DNA]</scope>
    <source>
        <strain evidence="2">SB12</strain>
    </source>
</reference>
<feature type="transmembrane region" description="Helical" evidence="1">
    <location>
        <begin position="36"/>
        <end position="55"/>
    </location>
</feature>
<name>A0A833LXJ8_9LEPT</name>
<dbReference type="Gene3D" id="1.20.1440.100">
    <property type="entry name" value="SG protein - dephosphorylation function"/>
    <property type="match status" value="1"/>
</dbReference>
<evidence type="ECO:0000256" key="1">
    <source>
        <dbReference type="SAM" id="Phobius"/>
    </source>
</evidence>
<accession>A0A833LXJ8</accession>
<keyword evidence="1" id="KW-0472">Membrane</keyword>
<dbReference type="AlphaFoldDB" id="A0A833LXJ8"/>
<gene>
    <name evidence="2" type="ORF">F9K24_08570</name>
</gene>
<keyword evidence="1" id="KW-1133">Transmembrane helix</keyword>
<sequence>MPSKRYALFDLDYTLIPQDTLLLFCNYILRRHRARILFIFVFAPILPLVALKLVGSKGLKRFFLSFLFGLRREYIESAAQDFVRRSVLPRIYPEIRAEVDRHRKEGRITVLNTASPFFYAKYIGEELGFDHVYGTPVVLPDRFPLIGRINGKNNKRYAKIEQMMDILPSAVQILLRTTPPHKPSRPNYPDAAVLVDSWSYSDSDADLPMLRLTEHARLVHPEKQSLIDEGRAKGWTVFHPIRPYHSRSGKIYHSIKQLLGLYPD</sequence>
<dbReference type="Proteomes" id="UP000460298">
    <property type="component" value="Unassembled WGS sequence"/>
</dbReference>
<protein>
    <submittedName>
        <fullName evidence="2">HAD-IB family phosphatase</fullName>
    </submittedName>
</protein>
<comment type="caution">
    <text evidence="2">The sequence shown here is derived from an EMBL/GenBank/DDBJ whole genome shotgun (WGS) entry which is preliminary data.</text>
</comment>
<dbReference type="InterPro" id="IPR023214">
    <property type="entry name" value="HAD_sf"/>
</dbReference>
<organism evidence="2 3">
    <name type="scientific">Leptonema illini</name>
    <dbReference type="NCBI Taxonomy" id="183"/>
    <lineage>
        <taxon>Bacteria</taxon>
        <taxon>Pseudomonadati</taxon>
        <taxon>Spirochaetota</taxon>
        <taxon>Spirochaetia</taxon>
        <taxon>Leptospirales</taxon>
        <taxon>Leptospiraceae</taxon>
        <taxon>Leptonema</taxon>
    </lineage>
</organism>
<dbReference type="Pfam" id="PF12710">
    <property type="entry name" value="HAD"/>
    <property type="match status" value="1"/>
</dbReference>
<evidence type="ECO:0000313" key="3">
    <source>
        <dbReference type="Proteomes" id="UP000460298"/>
    </source>
</evidence>
<keyword evidence="1" id="KW-0812">Transmembrane</keyword>
<dbReference type="SUPFAM" id="SSF56784">
    <property type="entry name" value="HAD-like"/>
    <property type="match status" value="1"/>
</dbReference>
<evidence type="ECO:0000313" key="2">
    <source>
        <dbReference type="EMBL" id="KAB2932909.1"/>
    </source>
</evidence>
<dbReference type="NCBIfam" id="TIGR01488">
    <property type="entry name" value="HAD-SF-IB"/>
    <property type="match status" value="1"/>
</dbReference>